<evidence type="ECO:0000313" key="2">
    <source>
        <dbReference type="EMBL" id="PWS32635.1"/>
    </source>
</evidence>
<dbReference type="EMBL" id="QGNY01000002">
    <property type="protein sequence ID" value="PWS32635.1"/>
    <property type="molecule type" value="Genomic_DNA"/>
</dbReference>
<proteinExistence type="predicted"/>
<dbReference type="AlphaFoldDB" id="A0A317F1J2"/>
<name>A0A317F1J2_9SPHI</name>
<accession>A0A317F1J2</accession>
<evidence type="ECO:0000313" key="3">
    <source>
        <dbReference type="Proteomes" id="UP000245391"/>
    </source>
</evidence>
<dbReference type="Proteomes" id="UP000245391">
    <property type="component" value="Unassembled WGS sequence"/>
</dbReference>
<dbReference type="InterPro" id="IPR007560">
    <property type="entry name" value="Restrct_endonuc_IV_Mrr"/>
</dbReference>
<gene>
    <name evidence="2" type="ORF">DF947_06060</name>
</gene>
<dbReference type="RefSeq" id="WP_109928807.1">
    <property type="nucleotide sequence ID" value="NZ_QGNY01000002.1"/>
</dbReference>
<organism evidence="2 3">
    <name type="scientific">Pedobacter paludis</name>
    <dbReference type="NCBI Taxonomy" id="2203212"/>
    <lineage>
        <taxon>Bacteria</taxon>
        <taxon>Pseudomonadati</taxon>
        <taxon>Bacteroidota</taxon>
        <taxon>Sphingobacteriia</taxon>
        <taxon>Sphingobacteriales</taxon>
        <taxon>Sphingobacteriaceae</taxon>
        <taxon>Pedobacter</taxon>
    </lineage>
</organism>
<protein>
    <recommendedName>
        <fullName evidence="1">Restriction endonuclease type IV Mrr domain-containing protein</fullName>
    </recommendedName>
</protein>
<keyword evidence="3" id="KW-1185">Reference proteome</keyword>
<feature type="domain" description="Restriction endonuclease type IV Mrr" evidence="1">
    <location>
        <begin position="25"/>
        <end position="129"/>
    </location>
</feature>
<reference evidence="3" key="1">
    <citation type="submission" date="2018-05" db="EMBL/GenBank/DDBJ databases">
        <title>Pedobacter paludis sp. nov., isolated from wetland soil.</title>
        <authorList>
            <person name="Zhang Y."/>
        </authorList>
    </citation>
    <scope>NUCLEOTIDE SEQUENCE [LARGE SCALE GENOMIC DNA]</scope>
    <source>
        <strain evidence="3">R-8</strain>
    </source>
</reference>
<dbReference type="OrthoDB" id="1426537at2"/>
<dbReference type="GO" id="GO:0003677">
    <property type="term" value="F:DNA binding"/>
    <property type="evidence" value="ECO:0007669"/>
    <property type="project" value="InterPro"/>
</dbReference>
<dbReference type="GO" id="GO:0004519">
    <property type="term" value="F:endonuclease activity"/>
    <property type="evidence" value="ECO:0007669"/>
    <property type="project" value="InterPro"/>
</dbReference>
<sequence>MSKFSTIRIKELLEKSDAAKLPDLKGAALEKLGCYLFGKMKGLNLYGKNKFNASGSRELDIIYKNDRRTSELHFLDGFIPIECKNTAKKTTSEQVNWFANKVSDTTCRYGLLLTLSGLTGKDETEAAKSEIMRAVSKFGIGILVITRIEILQLSSTRDLANLLEQKYLALCLEEKVELEFY</sequence>
<comment type="caution">
    <text evidence="2">The sequence shown here is derived from an EMBL/GenBank/DDBJ whole genome shotgun (WGS) entry which is preliminary data.</text>
</comment>
<dbReference type="Pfam" id="PF04471">
    <property type="entry name" value="Mrr_cat"/>
    <property type="match status" value="1"/>
</dbReference>
<evidence type="ECO:0000259" key="1">
    <source>
        <dbReference type="Pfam" id="PF04471"/>
    </source>
</evidence>
<dbReference type="GO" id="GO:0009307">
    <property type="term" value="P:DNA restriction-modification system"/>
    <property type="evidence" value="ECO:0007669"/>
    <property type="project" value="InterPro"/>
</dbReference>